<proteinExistence type="predicted"/>
<sequence>MLLYTAISMGHMLWVKHSIGYQAYFAGSTTMPAKLLVFNQALKAGLIFTVIAVALKHKGLCWQAVGFKPFRTKWLYLAVFLAIAGFLVRVVLAKWMVFVMPQWHAFTAAPLQLSETSIPALSLFLGLTVLVTPVAEEVFFRGFLFQWFASRRPLWLAAIISSVIFGASHIVPAQAISAALMSLIIIYLYVASGSIWPAIICHITNNLFSISANLFPQTAFFQSLTGG</sequence>
<protein>
    <recommendedName>
        <fullName evidence="2">CAAX prenyl protease 2/Lysostaphin resistance protein A-like domain-containing protein</fullName>
    </recommendedName>
</protein>
<feature type="transmembrane region" description="Helical" evidence="1">
    <location>
        <begin position="35"/>
        <end position="55"/>
    </location>
</feature>
<dbReference type="Proteomes" id="UP000068447">
    <property type="component" value="Chromosome"/>
</dbReference>
<name>A0A0U2ZIP0_9ALTE</name>
<feature type="transmembrane region" description="Helical" evidence="1">
    <location>
        <begin position="176"/>
        <end position="199"/>
    </location>
</feature>
<dbReference type="GO" id="GO:0080120">
    <property type="term" value="P:CAAX-box protein maturation"/>
    <property type="evidence" value="ECO:0007669"/>
    <property type="project" value="UniProtKB-ARBA"/>
</dbReference>
<reference evidence="3 4" key="1">
    <citation type="submission" date="2015-12" db="EMBL/GenBank/DDBJ databases">
        <title>Complete genome of Lacimicrobium alkaliphilum KCTC 32984.</title>
        <authorList>
            <person name="Kim S.-G."/>
            <person name="Lee Y.-J."/>
        </authorList>
    </citation>
    <scope>NUCLEOTIDE SEQUENCE [LARGE SCALE GENOMIC DNA]</scope>
    <source>
        <strain evidence="3 4">YelD216</strain>
    </source>
</reference>
<evidence type="ECO:0000313" key="4">
    <source>
        <dbReference type="Proteomes" id="UP000068447"/>
    </source>
</evidence>
<dbReference type="KEGG" id="lal:AT746_11615"/>
<evidence type="ECO:0000259" key="2">
    <source>
        <dbReference type="Pfam" id="PF02517"/>
    </source>
</evidence>
<accession>A0A0U2ZIP0</accession>
<dbReference type="PANTHER" id="PTHR36435">
    <property type="entry name" value="SLR1288 PROTEIN"/>
    <property type="match status" value="1"/>
</dbReference>
<feature type="transmembrane region" description="Helical" evidence="1">
    <location>
        <begin position="118"/>
        <end position="140"/>
    </location>
</feature>
<feature type="transmembrane region" description="Helical" evidence="1">
    <location>
        <begin position="152"/>
        <end position="170"/>
    </location>
</feature>
<evidence type="ECO:0000256" key="1">
    <source>
        <dbReference type="SAM" id="Phobius"/>
    </source>
</evidence>
<keyword evidence="1" id="KW-0472">Membrane</keyword>
<gene>
    <name evidence="3" type="ORF">AT746_11615</name>
</gene>
<dbReference type="AlphaFoldDB" id="A0A0U2ZIP0"/>
<keyword evidence="1" id="KW-1133">Transmembrane helix</keyword>
<organism evidence="3 4">
    <name type="scientific">Lacimicrobium alkaliphilum</name>
    <dbReference type="NCBI Taxonomy" id="1526571"/>
    <lineage>
        <taxon>Bacteria</taxon>
        <taxon>Pseudomonadati</taxon>
        <taxon>Pseudomonadota</taxon>
        <taxon>Gammaproteobacteria</taxon>
        <taxon>Alteromonadales</taxon>
        <taxon>Alteromonadaceae</taxon>
        <taxon>Lacimicrobium</taxon>
    </lineage>
</organism>
<dbReference type="STRING" id="1526571.AT746_11615"/>
<feature type="transmembrane region" description="Helical" evidence="1">
    <location>
        <begin position="75"/>
        <end position="98"/>
    </location>
</feature>
<feature type="domain" description="CAAX prenyl protease 2/Lysostaphin resistance protein A-like" evidence="2">
    <location>
        <begin position="122"/>
        <end position="208"/>
    </location>
</feature>
<keyword evidence="4" id="KW-1185">Reference proteome</keyword>
<keyword evidence="1" id="KW-0812">Transmembrane</keyword>
<dbReference type="GO" id="GO:0004175">
    <property type="term" value="F:endopeptidase activity"/>
    <property type="evidence" value="ECO:0007669"/>
    <property type="project" value="UniProtKB-ARBA"/>
</dbReference>
<dbReference type="EMBL" id="CP013650">
    <property type="protein sequence ID" value="ALS98855.1"/>
    <property type="molecule type" value="Genomic_DNA"/>
</dbReference>
<dbReference type="InterPro" id="IPR003675">
    <property type="entry name" value="Rce1/LyrA-like_dom"/>
</dbReference>
<dbReference type="InterPro" id="IPR052710">
    <property type="entry name" value="CAAX_protease"/>
</dbReference>
<evidence type="ECO:0000313" key="3">
    <source>
        <dbReference type="EMBL" id="ALS98855.1"/>
    </source>
</evidence>
<dbReference type="Pfam" id="PF02517">
    <property type="entry name" value="Rce1-like"/>
    <property type="match status" value="1"/>
</dbReference>
<dbReference type="PANTHER" id="PTHR36435:SF1">
    <property type="entry name" value="CAAX AMINO TERMINAL PROTEASE FAMILY PROTEIN"/>
    <property type="match status" value="1"/>
</dbReference>